<evidence type="ECO:0000313" key="2">
    <source>
        <dbReference type="Proteomes" id="UP000276133"/>
    </source>
</evidence>
<protein>
    <submittedName>
        <fullName evidence="1">Leucine-rich repeat-containing 46</fullName>
    </submittedName>
</protein>
<name>A0A3M7QN18_BRAPC</name>
<dbReference type="EMBL" id="REGN01005597">
    <property type="protein sequence ID" value="RNA12827.1"/>
    <property type="molecule type" value="Genomic_DNA"/>
</dbReference>
<dbReference type="Proteomes" id="UP000276133">
    <property type="component" value="Unassembled WGS sequence"/>
</dbReference>
<dbReference type="AlphaFoldDB" id="A0A3M7QN18"/>
<comment type="caution">
    <text evidence="1">The sequence shown here is derived from an EMBL/GenBank/DDBJ whole genome shotgun (WGS) entry which is preliminary data.</text>
</comment>
<organism evidence="1 2">
    <name type="scientific">Brachionus plicatilis</name>
    <name type="common">Marine rotifer</name>
    <name type="synonym">Brachionus muelleri</name>
    <dbReference type="NCBI Taxonomy" id="10195"/>
    <lineage>
        <taxon>Eukaryota</taxon>
        <taxon>Metazoa</taxon>
        <taxon>Spiralia</taxon>
        <taxon>Gnathifera</taxon>
        <taxon>Rotifera</taxon>
        <taxon>Eurotatoria</taxon>
        <taxon>Monogononta</taxon>
        <taxon>Pseudotrocha</taxon>
        <taxon>Ploima</taxon>
        <taxon>Brachionidae</taxon>
        <taxon>Brachionus</taxon>
    </lineage>
</organism>
<proteinExistence type="predicted"/>
<evidence type="ECO:0000313" key="1">
    <source>
        <dbReference type="EMBL" id="RNA12827.1"/>
    </source>
</evidence>
<accession>A0A3M7QN18</accession>
<dbReference type="OrthoDB" id="9950707at2759"/>
<reference evidence="1 2" key="1">
    <citation type="journal article" date="2018" name="Sci. Rep.">
        <title>Genomic signatures of local adaptation to the degree of environmental predictability in rotifers.</title>
        <authorList>
            <person name="Franch-Gras L."/>
            <person name="Hahn C."/>
            <person name="Garcia-Roger E.M."/>
            <person name="Carmona M.J."/>
            <person name="Serra M."/>
            <person name="Gomez A."/>
        </authorList>
    </citation>
    <scope>NUCLEOTIDE SEQUENCE [LARGE SCALE GENOMIC DNA]</scope>
    <source>
        <strain evidence="1">HYR1</strain>
    </source>
</reference>
<sequence>MKITHQIKNLEGFSKFMAIGTLNLHGNEFNWTELERIRHLHIVDFIASNNLKNCASSAMLGKN</sequence>
<keyword evidence="2" id="KW-1185">Reference proteome</keyword>
<gene>
    <name evidence="1" type="ORF">BpHYR1_031653</name>
</gene>